<evidence type="ECO:0000256" key="1">
    <source>
        <dbReference type="ARBA" id="ARBA00004651"/>
    </source>
</evidence>
<evidence type="ECO:0000313" key="9">
    <source>
        <dbReference type="EMBL" id="MBD1397858.1"/>
    </source>
</evidence>
<evidence type="ECO:0000256" key="3">
    <source>
        <dbReference type="ARBA" id="ARBA00022448"/>
    </source>
</evidence>
<protein>
    <submittedName>
        <fullName evidence="9">AI-2E family transporter</fullName>
    </submittedName>
</protein>
<dbReference type="RefSeq" id="WP_191184014.1">
    <property type="nucleotide sequence ID" value="NZ_JACXAJ010000005.1"/>
</dbReference>
<feature type="transmembrane region" description="Helical" evidence="8">
    <location>
        <begin position="58"/>
        <end position="80"/>
    </location>
</feature>
<evidence type="ECO:0000256" key="4">
    <source>
        <dbReference type="ARBA" id="ARBA00022475"/>
    </source>
</evidence>
<keyword evidence="10" id="KW-1185">Reference proteome</keyword>
<comment type="subcellular location">
    <subcellularLocation>
        <location evidence="1">Cell membrane</location>
        <topology evidence="1">Multi-pass membrane protein</topology>
    </subcellularLocation>
</comment>
<dbReference type="PANTHER" id="PTHR21716">
    <property type="entry name" value="TRANSMEMBRANE PROTEIN"/>
    <property type="match status" value="1"/>
</dbReference>
<gene>
    <name evidence="9" type="ORF">H9Q13_11840</name>
</gene>
<feature type="transmembrane region" description="Helical" evidence="8">
    <location>
        <begin position="204"/>
        <end position="221"/>
    </location>
</feature>
<evidence type="ECO:0000313" key="10">
    <source>
        <dbReference type="Proteomes" id="UP000625551"/>
    </source>
</evidence>
<evidence type="ECO:0000256" key="2">
    <source>
        <dbReference type="ARBA" id="ARBA00009773"/>
    </source>
</evidence>
<feature type="transmembrane region" description="Helical" evidence="8">
    <location>
        <begin position="141"/>
        <end position="164"/>
    </location>
</feature>
<dbReference type="InterPro" id="IPR002549">
    <property type="entry name" value="AI-2E-like"/>
</dbReference>
<feature type="transmembrane region" description="Helical" evidence="8">
    <location>
        <begin position="227"/>
        <end position="250"/>
    </location>
</feature>
<name>A0ABR7XJP8_9BACT</name>
<sequence length="364" mass="41099">MEKSPNVNWLKLLQYTLLVAALLYFGRTLFIPFSFSLLISFVLYPIVRWMEERGWRRWSAILLCLLALVLFVGGMSWLLVRQMASFGQEWPVLQDKLLGAWQQLNRYLEHQFGIDDAQRSSWIEGLVKDATSQVFDMIQGVLFASLKTVVLVLLIPLYAALILFNREQLAAALFSMFPKSEHSKIRSILHETITTYYNFIKGMIIVYAVVGVLNSVGLLLLGIPHAIFFGIVASILTFIPYVGITIGAILPMAVAWITYDSVWYPIGVIIVFSVVQYLEANLIFPLAVSYRLQVNMLFTLLAIVAGGIIWGASGMILFVPFLAILKLIADKHEELRPVSLLLGSKVSAKPKAKPTIKLNRFRRK</sequence>
<evidence type="ECO:0000256" key="6">
    <source>
        <dbReference type="ARBA" id="ARBA00022989"/>
    </source>
</evidence>
<reference evidence="9 10" key="1">
    <citation type="submission" date="2020-09" db="EMBL/GenBank/DDBJ databases">
        <title>Genome sequencing and assembly of Pontibacter sp.</title>
        <authorList>
            <person name="Chhetri G."/>
        </authorList>
    </citation>
    <scope>NUCLEOTIDE SEQUENCE [LARGE SCALE GENOMIC DNA]</scope>
    <source>
        <strain evidence="9 10">JH31</strain>
    </source>
</reference>
<evidence type="ECO:0000256" key="5">
    <source>
        <dbReference type="ARBA" id="ARBA00022692"/>
    </source>
</evidence>
<proteinExistence type="inferred from homology"/>
<keyword evidence="4" id="KW-1003">Cell membrane</keyword>
<dbReference type="Pfam" id="PF01594">
    <property type="entry name" value="AI-2E_transport"/>
    <property type="match status" value="1"/>
</dbReference>
<keyword evidence="6 8" id="KW-1133">Transmembrane helix</keyword>
<comment type="caution">
    <text evidence="9">The sequence shown here is derived from an EMBL/GenBank/DDBJ whole genome shotgun (WGS) entry which is preliminary data.</text>
</comment>
<dbReference type="PANTHER" id="PTHR21716:SF53">
    <property type="entry name" value="PERMEASE PERM-RELATED"/>
    <property type="match status" value="1"/>
</dbReference>
<keyword evidence="7 8" id="KW-0472">Membrane</keyword>
<evidence type="ECO:0000256" key="7">
    <source>
        <dbReference type="ARBA" id="ARBA00023136"/>
    </source>
</evidence>
<organism evidence="9 10">
    <name type="scientific">Pontibacter aquaedesilientis</name>
    <dbReference type="NCBI Taxonomy" id="2766980"/>
    <lineage>
        <taxon>Bacteria</taxon>
        <taxon>Pseudomonadati</taxon>
        <taxon>Bacteroidota</taxon>
        <taxon>Cytophagia</taxon>
        <taxon>Cytophagales</taxon>
        <taxon>Hymenobacteraceae</taxon>
        <taxon>Pontibacter</taxon>
    </lineage>
</organism>
<evidence type="ECO:0000256" key="8">
    <source>
        <dbReference type="SAM" id="Phobius"/>
    </source>
</evidence>
<comment type="similarity">
    <text evidence="2">Belongs to the autoinducer-2 exporter (AI-2E) (TC 2.A.86) family.</text>
</comment>
<keyword evidence="3" id="KW-0813">Transport</keyword>
<feature type="transmembrane region" description="Helical" evidence="8">
    <location>
        <begin position="262"/>
        <end position="284"/>
    </location>
</feature>
<accession>A0ABR7XJP8</accession>
<dbReference type="EMBL" id="JACXAJ010000005">
    <property type="protein sequence ID" value="MBD1397858.1"/>
    <property type="molecule type" value="Genomic_DNA"/>
</dbReference>
<keyword evidence="5 8" id="KW-0812">Transmembrane</keyword>
<feature type="transmembrane region" description="Helical" evidence="8">
    <location>
        <begin position="20"/>
        <end position="46"/>
    </location>
</feature>
<feature type="transmembrane region" description="Helical" evidence="8">
    <location>
        <begin position="296"/>
        <end position="325"/>
    </location>
</feature>
<dbReference type="Proteomes" id="UP000625551">
    <property type="component" value="Unassembled WGS sequence"/>
</dbReference>